<evidence type="ECO:0008006" key="10">
    <source>
        <dbReference type="Google" id="ProtNLM"/>
    </source>
</evidence>
<evidence type="ECO:0000259" key="6">
    <source>
        <dbReference type="PROSITE" id="PS50111"/>
    </source>
</evidence>
<dbReference type="Gene3D" id="6.10.340.10">
    <property type="match status" value="1"/>
</dbReference>
<evidence type="ECO:0000256" key="3">
    <source>
        <dbReference type="PROSITE-ProRule" id="PRU00284"/>
    </source>
</evidence>
<organism evidence="8 9">
    <name type="scientific">Thalassospira profundimaris</name>
    <dbReference type="NCBI Taxonomy" id="502049"/>
    <lineage>
        <taxon>Bacteria</taxon>
        <taxon>Pseudomonadati</taxon>
        <taxon>Pseudomonadota</taxon>
        <taxon>Alphaproteobacteria</taxon>
        <taxon>Rhodospirillales</taxon>
        <taxon>Thalassospiraceae</taxon>
        <taxon>Thalassospira</taxon>
    </lineage>
</organism>
<comment type="similarity">
    <text evidence="2">Belongs to the methyl-accepting chemotaxis (MCP) protein family.</text>
</comment>
<dbReference type="Gene3D" id="1.20.58.920">
    <property type="match status" value="1"/>
</dbReference>
<dbReference type="SUPFAM" id="SSF58104">
    <property type="entry name" value="Methyl-accepting chemotaxis protein (MCP) signaling domain"/>
    <property type="match status" value="1"/>
</dbReference>
<accession>A0A367WB35</accession>
<feature type="non-terminal residue" evidence="8">
    <location>
        <position position="583"/>
    </location>
</feature>
<dbReference type="GO" id="GO:0016020">
    <property type="term" value="C:membrane"/>
    <property type="evidence" value="ECO:0007669"/>
    <property type="project" value="InterPro"/>
</dbReference>
<evidence type="ECO:0000256" key="2">
    <source>
        <dbReference type="ARBA" id="ARBA00029447"/>
    </source>
</evidence>
<dbReference type="SMART" id="SM00304">
    <property type="entry name" value="HAMP"/>
    <property type="match status" value="1"/>
</dbReference>
<dbReference type="CDD" id="cd06225">
    <property type="entry name" value="HAMP"/>
    <property type="match status" value="1"/>
</dbReference>
<dbReference type="Pfam" id="PF00672">
    <property type="entry name" value="HAMP"/>
    <property type="match status" value="1"/>
</dbReference>
<protein>
    <recommendedName>
        <fullName evidence="10">Chemotaxis protein</fullName>
    </recommendedName>
</protein>
<reference evidence="8 9" key="1">
    <citation type="submission" date="2014-07" db="EMBL/GenBank/DDBJ databases">
        <title>Draft genome sequence of Thalassospira profundimaris S25-3-2.</title>
        <authorList>
            <person name="Lai Q."/>
            <person name="Shao Z."/>
        </authorList>
    </citation>
    <scope>NUCLEOTIDE SEQUENCE [LARGE SCALE GENOMIC DNA]</scope>
    <source>
        <strain evidence="8 9">S25-3-2</strain>
    </source>
</reference>
<feature type="coiled-coil region" evidence="4">
    <location>
        <begin position="407"/>
        <end position="460"/>
    </location>
</feature>
<sequence>MGVRGKLLVSFALVGLMAVIAAAVGALAFGQFGSQLDNITEQKLPPMFSAQQLATESAEIVAIAPRIVAASTPKEEESVKADLDRRIISLKKQIAGLRQSGIQSATLDEIESNSANLQETLSKLHELTQKRFKIGEEKAEKLKDFQNMSERFVSTLKPLMTVTSNQLGQISEMVQDLRQSPVAQTRQPREDLISSLFKYHDSVSKRAPLVALTNIGNQVSNIIIGAASERDMTRLSIVGVRARGSYSDAKNMLKDLGNPKLIKFYEDLIGKMEKLSVGPDSIPDLQSRELQAAIDSQKLVTQAAEVARAMGASVDQVVEALQEGVDSAASDARELQKQSSLILYIVAAIAVLLSLAIYVIYVRGNLLRRLGGLQQTMIQLADGNLDVTVPARGNDEISAMGRAVEVFKDNALKVREMQAEAERLNRERNEALRDELLGLADTLQGEVESAVGEIAALAEQLQGVSGQMTNSAGKVSDQSEDVANSAREATNNVETVAAATEQLAASNAEINRQMAESTRISNEAAQKARETNDLVNSLSQSANRIGEVIALITDIAEQTNLLALNATIEAARAGDAGKGFAVV</sequence>
<evidence type="ECO:0000259" key="7">
    <source>
        <dbReference type="PROSITE" id="PS50885"/>
    </source>
</evidence>
<dbReference type="EMBL" id="JPWH01000058">
    <property type="protein sequence ID" value="RCK38638.1"/>
    <property type="molecule type" value="Genomic_DNA"/>
</dbReference>
<feature type="domain" description="HAMP" evidence="7">
    <location>
        <begin position="364"/>
        <end position="416"/>
    </location>
</feature>
<gene>
    <name evidence="8" type="ORF">TH25_25480</name>
</gene>
<feature type="domain" description="Methyl-accepting transducer" evidence="6">
    <location>
        <begin position="457"/>
        <end position="583"/>
    </location>
</feature>
<dbReference type="Pfam" id="PF00015">
    <property type="entry name" value="MCPsignal"/>
    <property type="match status" value="1"/>
</dbReference>
<dbReference type="PROSITE" id="PS50885">
    <property type="entry name" value="HAMP"/>
    <property type="match status" value="1"/>
</dbReference>
<proteinExistence type="inferred from homology"/>
<keyword evidence="5" id="KW-0812">Transmembrane</keyword>
<evidence type="ECO:0000313" key="9">
    <source>
        <dbReference type="Proteomes" id="UP000252517"/>
    </source>
</evidence>
<dbReference type="PANTHER" id="PTHR32089:SF112">
    <property type="entry name" value="LYSOZYME-LIKE PROTEIN-RELATED"/>
    <property type="match status" value="1"/>
</dbReference>
<dbReference type="GO" id="GO:0007165">
    <property type="term" value="P:signal transduction"/>
    <property type="evidence" value="ECO:0007669"/>
    <property type="project" value="UniProtKB-KW"/>
</dbReference>
<keyword evidence="4" id="KW-0175">Coiled coil</keyword>
<dbReference type="PROSITE" id="PS50111">
    <property type="entry name" value="CHEMOTAXIS_TRANSDUC_2"/>
    <property type="match status" value="1"/>
</dbReference>
<evidence type="ECO:0000313" key="8">
    <source>
        <dbReference type="EMBL" id="RCK38638.1"/>
    </source>
</evidence>
<dbReference type="Gene3D" id="1.10.287.950">
    <property type="entry name" value="Methyl-accepting chemotaxis protein"/>
    <property type="match status" value="1"/>
</dbReference>
<dbReference type="InterPro" id="IPR004089">
    <property type="entry name" value="MCPsignal_dom"/>
</dbReference>
<dbReference type="PANTHER" id="PTHR32089">
    <property type="entry name" value="METHYL-ACCEPTING CHEMOTAXIS PROTEIN MCPB"/>
    <property type="match status" value="1"/>
</dbReference>
<dbReference type="STRING" id="502049.TH15_14080"/>
<evidence type="ECO:0000256" key="1">
    <source>
        <dbReference type="ARBA" id="ARBA00023224"/>
    </source>
</evidence>
<keyword evidence="5" id="KW-0472">Membrane</keyword>
<feature type="transmembrane region" description="Helical" evidence="5">
    <location>
        <begin position="341"/>
        <end position="361"/>
    </location>
</feature>
<name>A0A367WB35_9PROT</name>
<dbReference type="InterPro" id="IPR003660">
    <property type="entry name" value="HAMP_dom"/>
</dbReference>
<dbReference type="Proteomes" id="UP000252517">
    <property type="component" value="Unassembled WGS sequence"/>
</dbReference>
<comment type="caution">
    <text evidence="8">The sequence shown here is derived from an EMBL/GenBank/DDBJ whole genome shotgun (WGS) entry which is preliminary data.</text>
</comment>
<keyword evidence="5" id="KW-1133">Transmembrane helix</keyword>
<evidence type="ECO:0000256" key="5">
    <source>
        <dbReference type="SAM" id="Phobius"/>
    </source>
</evidence>
<dbReference type="AlphaFoldDB" id="A0A367WB35"/>
<dbReference type="Pfam" id="PF21689">
    <property type="entry name" value="TorS_sensor_domain"/>
    <property type="match status" value="1"/>
</dbReference>
<evidence type="ECO:0000256" key="4">
    <source>
        <dbReference type="SAM" id="Coils"/>
    </source>
</evidence>
<keyword evidence="1 3" id="KW-0807">Transducer</keyword>
<feature type="coiled-coil region" evidence="4">
    <location>
        <begin position="80"/>
        <end position="130"/>
    </location>
</feature>
<dbReference type="InterPro" id="IPR038188">
    <property type="entry name" value="TorS_sensor_sf"/>
</dbReference>